<comment type="caution">
    <text evidence="2">The sequence shown here is derived from an EMBL/GenBank/DDBJ whole genome shotgun (WGS) entry which is preliminary data.</text>
</comment>
<feature type="compositionally biased region" description="Polar residues" evidence="1">
    <location>
        <begin position="379"/>
        <end position="394"/>
    </location>
</feature>
<feature type="region of interest" description="Disordered" evidence="1">
    <location>
        <begin position="1"/>
        <end position="27"/>
    </location>
</feature>
<organism evidence="2 3">
    <name type="scientific">Ridgeia piscesae</name>
    <name type="common">Tubeworm</name>
    <dbReference type="NCBI Taxonomy" id="27915"/>
    <lineage>
        <taxon>Eukaryota</taxon>
        <taxon>Metazoa</taxon>
        <taxon>Spiralia</taxon>
        <taxon>Lophotrochozoa</taxon>
        <taxon>Annelida</taxon>
        <taxon>Polychaeta</taxon>
        <taxon>Sedentaria</taxon>
        <taxon>Canalipalpata</taxon>
        <taxon>Sabellida</taxon>
        <taxon>Siboglinidae</taxon>
        <taxon>Ridgeia</taxon>
    </lineage>
</organism>
<dbReference type="AlphaFoldDB" id="A0AAD9L1S6"/>
<evidence type="ECO:0000313" key="2">
    <source>
        <dbReference type="EMBL" id="KAK2180990.1"/>
    </source>
</evidence>
<feature type="region of interest" description="Disordered" evidence="1">
    <location>
        <begin position="461"/>
        <end position="535"/>
    </location>
</feature>
<dbReference type="EMBL" id="JAODUO010000417">
    <property type="protein sequence ID" value="KAK2180990.1"/>
    <property type="molecule type" value="Genomic_DNA"/>
</dbReference>
<name>A0AAD9L1S6_RIDPI</name>
<feature type="compositionally biased region" description="Basic and acidic residues" evidence="1">
    <location>
        <begin position="266"/>
        <end position="280"/>
    </location>
</feature>
<reference evidence="2" key="1">
    <citation type="journal article" date="2023" name="Mol. Biol. Evol.">
        <title>Third-Generation Sequencing Reveals the Adaptive Role of the Epigenome in Three Deep-Sea Polychaetes.</title>
        <authorList>
            <person name="Perez M."/>
            <person name="Aroh O."/>
            <person name="Sun Y."/>
            <person name="Lan Y."/>
            <person name="Juniper S.K."/>
            <person name="Young C.R."/>
            <person name="Angers B."/>
            <person name="Qian P.Y."/>
        </authorList>
    </citation>
    <scope>NUCLEOTIDE SEQUENCE</scope>
    <source>
        <strain evidence="2">R07B-5</strain>
    </source>
</reference>
<evidence type="ECO:0000256" key="1">
    <source>
        <dbReference type="SAM" id="MobiDB-lite"/>
    </source>
</evidence>
<keyword evidence="3" id="KW-1185">Reference proteome</keyword>
<accession>A0AAD9L1S6</accession>
<sequence length="535" mass="58417">MASGRSPEKRAEKRVKKDSSRRRSTVSRWFRYITDAAEAFKSKEVKAGGKAVVETPSPISPPMPTVTLPDAVEAETTTEDEDRPEKEERPVSWDEPLRMEPEPLSEPPPKLPLEPELELEPSPVSEPEPELKELPFEPNKSSSSTDSLETVDKVEVLQPQLIQPDEVIVSDTVFVAETTEPVIPDTTIYEKLRVKNQEVLKAMSEKKKLVAELLEIPMGDYEHIAEMSCELTGEKESKELLLASMHQMDNLTQLVNSGLKLTPKSGRTEHADGADASADKSKVMLHLPSKPVLDATKNLNELLTHLLSAMVQRDQEHEALKVELQLAQQKLAALAAIGHHSETGDQSDGSSRCSSAEMIDTVDVGHAGSTDTSRRDSSEVSQQSRPDSFVSVDSSIGEPTEVPDMQRHSQTSSVDDDSAVFSVMSLSNDSVSETQPPPPPDLIGPITEQVEDDDLRYNLVDDLPLPPPPLEHLGEGAEEMIGEGEEDTETDDEEDEAAEVTALAPPQHSPNSDVTDTTDSTDTDSTGTTVVGAKF</sequence>
<feature type="compositionally biased region" description="Polar residues" evidence="1">
    <location>
        <begin position="139"/>
        <end position="148"/>
    </location>
</feature>
<feature type="region of interest" description="Disordered" evidence="1">
    <location>
        <begin position="45"/>
        <end position="148"/>
    </location>
</feature>
<proteinExistence type="predicted"/>
<feature type="compositionally biased region" description="Basic and acidic residues" evidence="1">
    <location>
        <begin position="83"/>
        <end position="101"/>
    </location>
</feature>
<feature type="compositionally biased region" description="Acidic residues" evidence="1">
    <location>
        <begin position="72"/>
        <end position="82"/>
    </location>
</feature>
<evidence type="ECO:0000313" key="3">
    <source>
        <dbReference type="Proteomes" id="UP001209878"/>
    </source>
</evidence>
<protein>
    <submittedName>
        <fullName evidence="2">Uncharacterized protein</fullName>
    </submittedName>
</protein>
<feature type="compositionally biased region" description="Acidic residues" evidence="1">
    <location>
        <begin position="476"/>
        <end position="498"/>
    </location>
</feature>
<feature type="compositionally biased region" description="Low complexity" evidence="1">
    <location>
        <begin position="512"/>
        <end position="535"/>
    </location>
</feature>
<gene>
    <name evidence="2" type="ORF">NP493_418g02061</name>
</gene>
<feature type="region of interest" description="Disordered" evidence="1">
    <location>
        <begin position="261"/>
        <end position="280"/>
    </location>
</feature>
<feature type="region of interest" description="Disordered" evidence="1">
    <location>
        <begin position="364"/>
        <end position="417"/>
    </location>
</feature>
<dbReference type="Proteomes" id="UP001209878">
    <property type="component" value="Unassembled WGS sequence"/>
</dbReference>
<feature type="compositionally biased region" description="Basic and acidic residues" evidence="1">
    <location>
        <begin position="1"/>
        <end position="18"/>
    </location>
</feature>